<feature type="compositionally biased region" description="Basic and acidic residues" evidence="1">
    <location>
        <begin position="206"/>
        <end position="219"/>
    </location>
</feature>
<dbReference type="Proteomes" id="UP001295469">
    <property type="component" value="Chromosome C03"/>
</dbReference>
<dbReference type="EMBL" id="LK033620">
    <property type="protein sequence ID" value="CDY57969.1"/>
    <property type="molecule type" value="Genomic_DNA"/>
</dbReference>
<dbReference type="PaxDb" id="3708-A0A078J333"/>
<protein>
    <submittedName>
        <fullName evidence="2">(rape) hypothetical protein</fullName>
    </submittedName>
    <submittedName>
        <fullName evidence="3">BnaC03g74100D protein</fullName>
    </submittedName>
</protein>
<dbReference type="AlphaFoldDB" id="A0A078J333"/>
<proteinExistence type="predicted"/>
<accession>A0A078J333</accession>
<reference evidence="3" key="2">
    <citation type="submission" date="2014-06" db="EMBL/GenBank/DDBJ databases">
        <authorList>
            <person name="Genoscope - CEA"/>
        </authorList>
    </citation>
    <scope>NUCLEOTIDE SEQUENCE</scope>
</reference>
<feature type="region of interest" description="Disordered" evidence="1">
    <location>
        <begin position="194"/>
        <end position="222"/>
    </location>
</feature>
<evidence type="ECO:0000313" key="3">
    <source>
        <dbReference type="EMBL" id="CDY57969.1"/>
    </source>
</evidence>
<reference evidence="2" key="3">
    <citation type="submission" date="2021-01" db="EMBL/GenBank/DDBJ databases">
        <authorList>
            <consortium name="Genoscope - CEA"/>
            <person name="William W."/>
        </authorList>
    </citation>
    <scope>NUCLEOTIDE SEQUENCE</scope>
</reference>
<gene>
    <name evidence="3" type="primary">BnaC03g74100D</name>
    <name evidence="2" type="ORF">DARMORV10_C03P53530.1</name>
    <name evidence="3" type="ORF">GSBRNA2T00022894001</name>
</gene>
<dbReference type="EMBL" id="HG994367">
    <property type="protein sequence ID" value="CAF1705617.1"/>
    <property type="molecule type" value="Genomic_DNA"/>
</dbReference>
<evidence type="ECO:0000256" key="1">
    <source>
        <dbReference type="SAM" id="MobiDB-lite"/>
    </source>
</evidence>
<keyword evidence="4" id="KW-1185">Reference proteome</keyword>
<reference evidence="3 4" key="1">
    <citation type="journal article" date="2014" name="Science">
        <title>Plant genetics. Early allopolyploid evolution in the post-Neolithic Brassica napus oilseed genome.</title>
        <authorList>
            <person name="Chalhoub B."/>
            <person name="Denoeud F."/>
            <person name="Liu S."/>
            <person name="Parkin I.A."/>
            <person name="Tang H."/>
            <person name="Wang X."/>
            <person name="Chiquet J."/>
            <person name="Belcram H."/>
            <person name="Tong C."/>
            <person name="Samans B."/>
            <person name="Correa M."/>
            <person name="Da Silva C."/>
            <person name="Just J."/>
            <person name="Falentin C."/>
            <person name="Koh C.S."/>
            <person name="Le Clainche I."/>
            <person name="Bernard M."/>
            <person name="Bento P."/>
            <person name="Noel B."/>
            <person name="Labadie K."/>
            <person name="Alberti A."/>
            <person name="Charles M."/>
            <person name="Arnaud D."/>
            <person name="Guo H."/>
            <person name="Daviaud C."/>
            <person name="Alamery S."/>
            <person name="Jabbari K."/>
            <person name="Zhao M."/>
            <person name="Edger P.P."/>
            <person name="Chelaifa H."/>
            <person name="Tack D."/>
            <person name="Lassalle G."/>
            <person name="Mestiri I."/>
            <person name="Schnel N."/>
            <person name="Le Paslier M.C."/>
            <person name="Fan G."/>
            <person name="Renault V."/>
            <person name="Bayer P.E."/>
            <person name="Golicz A.A."/>
            <person name="Manoli S."/>
            <person name="Lee T.H."/>
            <person name="Thi V.H."/>
            <person name="Chalabi S."/>
            <person name="Hu Q."/>
            <person name="Fan C."/>
            <person name="Tollenaere R."/>
            <person name="Lu Y."/>
            <person name="Battail C."/>
            <person name="Shen J."/>
            <person name="Sidebottom C.H."/>
            <person name="Wang X."/>
            <person name="Canaguier A."/>
            <person name="Chauveau A."/>
            <person name="Berard A."/>
            <person name="Deniot G."/>
            <person name="Guan M."/>
            <person name="Liu Z."/>
            <person name="Sun F."/>
            <person name="Lim Y.P."/>
            <person name="Lyons E."/>
            <person name="Town C.D."/>
            <person name="Bancroft I."/>
            <person name="Wang X."/>
            <person name="Meng J."/>
            <person name="Ma J."/>
            <person name="Pires J.C."/>
            <person name="King G.J."/>
            <person name="Brunel D."/>
            <person name="Delourme R."/>
            <person name="Renard M."/>
            <person name="Aury J.M."/>
            <person name="Adams K.L."/>
            <person name="Batley J."/>
            <person name="Snowdon R.J."/>
            <person name="Tost J."/>
            <person name="Edwards D."/>
            <person name="Zhou Y."/>
            <person name="Hua W."/>
            <person name="Sharpe A.G."/>
            <person name="Paterson A.H."/>
            <person name="Guan C."/>
            <person name="Wincker P."/>
        </authorList>
    </citation>
    <scope>NUCLEOTIDE SEQUENCE [LARGE SCALE GENOMIC DNA]</scope>
    <source>
        <strain evidence="4">cv. Darmor-bzh</strain>
    </source>
</reference>
<name>A0A078J333_BRANA</name>
<organism evidence="3 4">
    <name type="scientific">Brassica napus</name>
    <name type="common">Rape</name>
    <dbReference type="NCBI Taxonomy" id="3708"/>
    <lineage>
        <taxon>Eukaryota</taxon>
        <taxon>Viridiplantae</taxon>
        <taxon>Streptophyta</taxon>
        <taxon>Embryophyta</taxon>
        <taxon>Tracheophyta</taxon>
        <taxon>Spermatophyta</taxon>
        <taxon>Magnoliopsida</taxon>
        <taxon>eudicotyledons</taxon>
        <taxon>Gunneridae</taxon>
        <taxon>Pentapetalae</taxon>
        <taxon>rosids</taxon>
        <taxon>malvids</taxon>
        <taxon>Brassicales</taxon>
        <taxon>Brassicaceae</taxon>
        <taxon>Brassiceae</taxon>
        <taxon>Brassica</taxon>
    </lineage>
</organism>
<dbReference type="Proteomes" id="UP000028999">
    <property type="component" value="Unassembled WGS sequence"/>
</dbReference>
<evidence type="ECO:0000313" key="2">
    <source>
        <dbReference type="EMBL" id="CAF1705617.1"/>
    </source>
</evidence>
<sequence>MGVDMLLLDSKATLMPVTVNVTSCTIPTEKFQFQKYEQLLALANSDVDFPVSTFYYDETSFQRLMLTIQRETMVCISIFDLVANLLHEKLYRAQEGSSSSSSKYGGIKKLESVTLSELNSTIAQHLLISHTRSGSTYLLIVQTLLVGEDHSDNDMTWAVNLSVESNPIVNNIGLDNTNRCDASATMEGCLEVSEPIPTQTGPVVNTKEETMDGDKDPNLKKPRNALSLPLLANFFLNSISS</sequence>
<evidence type="ECO:0000313" key="4">
    <source>
        <dbReference type="Proteomes" id="UP000028999"/>
    </source>
</evidence>
<dbReference type="Gramene" id="CDY57969">
    <property type="protein sequence ID" value="CDY57969"/>
    <property type="gene ID" value="GSBRNA2T00022894001"/>
</dbReference>